<dbReference type="EMBL" id="JAINVZ010000014">
    <property type="protein sequence ID" value="MBY8887219.1"/>
    <property type="molecule type" value="Genomic_DNA"/>
</dbReference>
<dbReference type="Pfam" id="PF01041">
    <property type="entry name" value="DegT_DnrJ_EryC1"/>
    <property type="match status" value="2"/>
</dbReference>
<gene>
    <name evidence="6" type="ORF">K7472_20545</name>
</gene>
<evidence type="ECO:0000256" key="3">
    <source>
        <dbReference type="ARBA" id="ARBA00022898"/>
    </source>
</evidence>
<evidence type="ECO:0000256" key="1">
    <source>
        <dbReference type="ARBA" id="ARBA00001933"/>
    </source>
</evidence>
<sequence>MKPSGSVIEGSLVAAFEREVAELVGGRTCVAVDEGRSALALALSALGVARGDEVVVPSYAPVGAADAIRLVGAVPVFADIDPVSYCLDPEAVAVVLSPRTVAIVAAHQFGHPAAMRELGALAERHGVALLEYASRAYGAALDGRLVGTFGLMAVFGFGVATQDAVLARRLRGLRTGDAVPAEESAAVARGELERVAGFTARRRANARVFDSALTGVLPPYAAEGTRHVYQRYVVRVPGNGRPDRDAFAKALAARGVDASVPVTTPVHRLPAYRSGAHLPHTERAAAETLSLPVHPMLTEREVERVVQACNALGGLMG</sequence>
<evidence type="ECO:0000313" key="7">
    <source>
        <dbReference type="Proteomes" id="UP001198565"/>
    </source>
</evidence>
<dbReference type="SUPFAM" id="SSF53383">
    <property type="entry name" value="PLP-dependent transferases"/>
    <property type="match status" value="1"/>
</dbReference>
<comment type="caution">
    <text evidence="6">The sequence shown here is derived from an EMBL/GenBank/DDBJ whole genome shotgun (WGS) entry which is preliminary data.</text>
</comment>
<dbReference type="Proteomes" id="UP001198565">
    <property type="component" value="Unassembled WGS sequence"/>
</dbReference>
<keyword evidence="2 6" id="KW-0032">Aminotransferase</keyword>
<reference evidence="6 7" key="1">
    <citation type="submission" date="2021-08" db="EMBL/GenBank/DDBJ databases">
        <title>Streptomyces sp. PTM05 isolated from lichen.</title>
        <authorList>
            <person name="Somphong A."/>
            <person name="Phongsopitanun W."/>
            <person name="Tanasupawat S."/>
        </authorList>
    </citation>
    <scope>NUCLEOTIDE SEQUENCE [LARGE SCALE GENOMIC DNA]</scope>
    <source>
        <strain evidence="6 7">Ptm05</strain>
    </source>
</reference>
<dbReference type="GO" id="GO:0008483">
    <property type="term" value="F:transaminase activity"/>
    <property type="evidence" value="ECO:0007669"/>
    <property type="project" value="UniProtKB-KW"/>
</dbReference>
<dbReference type="PANTHER" id="PTHR30244:SF34">
    <property type="entry name" value="DTDP-4-AMINO-4,6-DIDEOXYGALACTOSE TRANSAMINASE"/>
    <property type="match status" value="1"/>
</dbReference>
<evidence type="ECO:0000256" key="2">
    <source>
        <dbReference type="ARBA" id="ARBA00022576"/>
    </source>
</evidence>
<keyword evidence="3 5" id="KW-0663">Pyridoxal phosphate</keyword>
<dbReference type="InterPro" id="IPR015422">
    <property type="entry name" value="PyrdxlP-dep_Trfase_small"/>
</dbReference>
<evidence type="ECO:0000256" key="4">
    <source>
        <dbReference type="ARBA" id="ARBA00038398"/>
    </source>
</evidence>
<dbReference type="InterPro" id="IPR015421">
    <property type="entry name" value="PyrdxlP-dep_Trfase_major"/>
</dbReference>
<name>A0ABS7QZM5_9ACTN</name>
<dbReference type="InterPro" id="IPR000653">
    <property type="entry name" value="DegT/StrS_aminotransferase"/>
</dbReference>
<keyword evidence="7" id="KW-1185">Reference proteome</keyword>
<dbReference type="Gene3D" id="3.90.1150.10">
    <property type="entry name" value="Aspartate Aminotransferase, domain 1"/>
    <property type="match status" value="1"/>
</dbReference>
<evidence type="ECO:0000313" key="6">
    <source>
        <dbReference type="EMBL" id="MBY8887219.1"/>
    </source>
</evidence>
<comment type="cofactor">
    <cofactor evidence="1">
        <name>pyridoxal 5'-phosphate</name>
        <dbReference type="ChEBI" id="CHEBI:597326"/>
    </cofactor>
</comment>
<evidence type="ECO:0000256" key="5">
    <source>
        <dbReference type="RuleBase" id="RU004508"/>
    </source>
</evidence>
<dbReference type="InterPro" id="IPR015424">
    <property type="entry name" value="PyrdxlP-dep_Trfase"/>
</dbReference>
<dbReference type="PIRSF" id="PIRSF000390">
    <property type="entry name" value="PLP_StrS"/>
    <property type="match status" value="1"/>
</dbReference>
<proteinExistence type="inferred from homology"/>
<dbReference type="PANTHER" id="PTHR30244">
    <property type="entry name" value="TRANSAMINASE"/>
    <property type="match status" value="1"/>
</dbReference>
<accession>A0ABS7QZM5</accession>
<protein>
    <submittedName>
        <fullName evidence="6">DegT/DnrJ/EryC1/StrS family aminotransferase</fullName>
    </submittedName>
</protein>
<keyword evidence="2 6" id="KW-0808">Transferase</keyword>
<dbReference type="RefSeq" id="WP_222979963.1">
    <property type="nucleotide sequence ID" value="NZ_JAINVZ010000014.1"/>
</dbReference>
<dbReference type="Gene3D" id="3.40.640.10">
    <property type="entry name" value="Type I PLP-dependent aspartate aminotransferase-like (Major domain)"/>
    <property type="match status" value="1"/>
</dbReference>
<comment type="similarity">
    <text evidence="4">Belongs to the DegT/DnrJ/EryC1 family. L-glutamine:2-deoxy-scyllo-inosose/scyllo-inosose aminotransferase subfamily.</text>
</comment>
<organism evidence="6 7">
    <name type="scientific">Streptantibioticus parmotrematis</name>
    <dbReference type="NCBI Taxonomy" id="2873249"/>
    <lineage>
        <taxon>Bacteria</taxon>
        <taxon>Bacillati</taxon>
        <taxon>Actinomycetota</taxon>
        <taxon>Actinomycetes</taxon>
        <taxon>Kitasatosporales</taxon>
        <taxon>Streptomycetaceae</taxon>
        <taxon>Streptantibioticus</taxon>
    </lineage>
</organism>